<keyword evidence="3" id="KW-1185">Reference proteome</keyword>
<gene>
    <name evidence="2" type="ORF">PSON_ATCC_30995.1.T0520162</name>
</gene>
<feature type="compositionally biased region" description="Basic residues" evidence="1">
    <location>
        <begin position="78"/>
        <end position="94"/>
    </location>
</feature>
<evidence type="ECO:0000313" key="3">
    <source>
        <dbReference type="Proteomes" id="UP000692954"/>
    </source>
</evidence>
<dbReference type="AlphaFoldDB" id="A0A8S1NN78"/>
<dbReference type="Proteomes" id="UP000692954">
    <property type="component" value="Unassembled WGS sequence"/>
</dbReference>
<name>A0A8S1NN78_9CILI</name>
<protein>
    <submittedName>
        <fullName evidence="2">Uncharacterized protein</fullName>
    </submittedName>
</protein>
<comment type="caution">
    <text evidence="2">The sequence shown here is derived from an EMBL/GenBank/DDBJ whole genome shotgun (WGS) entry which is preliminary data.</text>
</comment>
<organism evidence="2 3">
    <name type="scientific">Paramecium sonneborni</name>
    <dbReference type="NCBI Taxonomy" id="65129"/>
    <lineage>
        <taxon>Eukaryota</taxon>
        <taxon>Sar</taxon>
        <taxon>Alveolata</taxon>
        <taxon>Ciliophora</taxon>
        <taxon>Intramacronucleata</taxon>
        <taxon>Oligohymenophorea</taxon>
        <taxon>Peniculida</taxon>
        <taxon>Parameciidae</taxon>
        <taxon>Paramecium</taxon>
    </lineage>
</organism>
<sequence length="133" mass="15332">MSIDDLEINLTQVPIKENPKQTILKSKKLKFKRNRKTSATQAILTRSKRQDNSDDDVIILGSTKPSLIPLSKKTITKRCLKSKRQQKQQKKSIKQKPTPKNLMIQDLIIAWQKNLRKIIESTDVLSQKIGQLE</sequence>
<dbReference type="OrthoDB" id="312036at2759"/>
<reference evidence="2" key="1">
    <citation type="submission" date="2021-01" db="EMBL/GenBank/DDBJ databases">
        <authorList>
            <consortium name="Genoscope - CEA"/>
            <person name="William W."/>
        </authorList>
    </citation>
    <scope>NUCLEOTIDE SEQUENCE</scope>
</reference>
<feature type="region of interest" description="Disordered" evidence="1">
    <location>
        <begin position="78"/>
        <end position="98"/>
    </location>
</feature>
<evidence type="ECO:0000313" key="2">
    <source>
        <dbReference type="EMBL" id="CAD8088064.1"/>
    </source>
</evidence>
<evidence type="ECO:0000256" key="1">
    <source>
        <dbReference type="SAM" id="MobiDB-lite"/>
    </source>
</evidence>
<accession>A0A8S1NN78</accession>
<dbReference type="EMBL" id="CAJJDN010000052">
    <property type="protein sequence ID" value="CAD8088064.1"/>
    <property type="molecule type" value="Genomic_DNA"/>
</dbReference>
<proteinExistence type="predicted"/>